<evidence type="ECO:0000313" key="6">
    <source>
        <dbReference type="Proteomes" id="UP001279734"/>
    </source>
</evidence>
<dbReference type="InterPro" id="IPR013633">
    <property type="entry name" value="NRDE-2"/>
</dbReference>
<evidence type="ECO:0000256" key="1">
    <source>
        <dbReference type="ARBA" id="ARBA00004123"/>
    </source>
</evidence>
<sequence>MRNADEEEGLSQHEPTSIFPISNAPSTSSASTPGAVSGWLHNPSFTVDLSVVQDAVSRFGPKIVEEDYGDDDGEQKEDLKPSTSEEFLGTSETNREERDIYYPEDAERQRGKRKSGKKKKKRKINADYDATPLGFASRKSSLRAWAGSSETKPSKDYYFDSRGDPDNLAFGSLYRIDVARYKLYDSGKRSERKLQAYALSSRRGLIVEGETDIDALDSKLKSSGRYWSAKYAALERHKNLKRVRILASEKPQQVVPDDFICLSDQDSNVGSILGTTIIEESWEDEVLRRTKEFNKLTREHPHNVQGWLDFQSARLQTLEKKISILEKATELNPDNEDLLLLLMKAYQGRDNTDIIIGRWEKILIQHPENCKLWREFLHVLQGEFSTFKVSEQRRMYMHAIHALSAACRKRQRQYHPAFESPCRDTAVIELELGVVDLFLSLCRFEWQAGYQELATALFQAEVEYSLFCPSLQLTDQSKRRLFEHFWNSDGARVGEDGALGWSTWLEKEEEYRQEVIHEMPVEKDEEGGWTGWFVPSTKSKENSANSESIPDDSVVLEEITEEAENEDVNQEDDNVLLKMLGIDIDVEASGDIKDSATWARWSEEESLRDQDQWMPLRVKSAVSHSNSDVAMDVEGEQQLSRAILFEDVSEYLFSLRSSQAKVSLVSQFIDFFGGEISQNICTNSASWTEKILCLEDFPNSFLQDLRRVRDTLTKGDCGASAFGLELLLHSPNNNIKTNGVAKFLRNAMLLCLTVFPRNYSFEEAALIAEEQCIIGSSTSLFTATPCQALARRLLKSDRQNVLLCGVYARREIAFGNIEHGRKVFDMALSSVDGLPLESRSILPLLYFWYVDTERANSSGSSESETRFRILHILCCLGCGIAYTPYKCQPTSMQLLRAHQGFKERLLTVRSSWTCGAVDDSSIALVCSAALFEELTAGWAAGVKVVAEALAMVLPETKSRSCQFEYLFSYYVRMIQKHHEQAKLPKMLHSISQGLLIYPFNPLLFRSLIEFCSKYTVPNRLRQILDNHCRKKPSVVVWLFALSFEVGRGSLQHSRIHGLFERALADDRLRSSVILWRCYIAYEIDIVGNLSAAKRIFFRAIHACPWSKKLWLDGFLKLNSVLTAKELSDLQEVMRDKELNLRTDIYEILLQDDFNHG</sequence>
<dbReference type="GO" id="GO:0031048">
    <property type="term" value="P:regulatory ncRNA-mediated heterochromatin formation"/>
    <property type="evidence" value="ECO:0007669"/>
    <property type="project" value="TreeGrafter"/>
</dbReference>
<dbReference type="PANTHER" id="PTHR13471">
    <property type="entry name" value="TETRATRICOPEPTIDE-LIKE HELICAL"/>
    <property type="match status" value="1"/>
</dbReference>
<comment type="similarity">
    <text evidence="2">Belongs to the NRDE2 family.</text>
</comment>
<reference evidence="5" key="1">
    <citation type="submission" date="2023-05" db="EMBL/GenBank/DDBJ databases">
        <title>Nepenthes gracilis genome sequencing.</title>
        <authorList>
            <person name="Fukushima K."/>
        </authorList>
    </citation>
    <scope>NUCLEOTIDE SEQUENCE</scope>
    <source>
        <strain evidence="5">SING2019-196</strain>
    </source>
</reference>
<feature type="compositionally biased region" description="Basic residues" evidence="4">
    <location>
        <begin position="110"/>
        <end position="123"/>
    </location>
</feature>
<gene>
    <name evidence="5" type="ORF">Nepgr_013844</name>
</gene>
<dbReference type="EMBL" id="BSYO01000011">
    <property type="protein sequence ID" value="GMH12003.1"/>
    <property type="molecule type" value="Genomic_DNA"/>
</dbReference>
<dbReference type="SUPFAM" id="SSF48452">
    <property type="entry name" value="TPR-like"/>
    <property type="match status" value="1"/>
</dbReference>
<dbReference type="Pfam" id="PF08424">
    <property type="entry name" value="NRDE-2"/>
    <property type="match status" value="1"/>
</dbReference>
<keyword evidence="6" id="KW-1185">Reference proteome</keyword>
<keyword evidence="3" id="KW-0539">Nucleus</keyword>
<dbReference type="GO" id="GO:1902369">
    <property type="term" value="P:negative regulation of RNA catabolic process"/>
    <property type="evidence" value="ECO:0007669"/>
    <property type="project" value="TreeGrafter"/>
</dbReference>
<feature type="region of interest" description="Disordered" evidence="4">
    <location>
        <begin position="1"/>
        <end position="40"/>
    </location>
</feature>
<name>A0AAD3SII5_NEPGR</name>
<feature type="region of interest" description="Disordered" evidence="4">
    <location>
        <begin position="62"/>
        <end position="124"/>
    </location>
</feature>
<evidence type="ECO:0000313" key="5">
    <source>
        <dbReference type="EMBL" id="GMH12003.1"/>
    </source>
</evidence>
<proteinExistence type="inferred from homology"/>
<dbReference type="Proteomes" id="UP001279734">
    <property type="component" value="Unassembled WGS sequence"/>
</dbReference>
<evidence type="ECO:0008006" key="7">
    <source>
        <dbReference type="Google" id="ProtNLM"/>
    </source>
</evidence>
<dbReference type="InterPro" id="IPR011990">
    <property type="entry name" value="TPR-like_helical_dom_sf"/>
</dbReference>
<dbReference type="AlphaFoldDB" id="A0AAD3SII5"/>
<accession>A0AAD3SII5</accession>
<organism evidence="5 6">
    <name type="scientific">Nepenthes gracilis</name>
    <name type="common">Slender pitcher plant</name>
    <dbReference type="NCBI Taxonomy" id="150966"/>
    <lineage>
        <taxon>Eukaryota</taxon>
        <taxon>Viridiplantae</taxon>
        <taxon>Streptophyta</taxon>
        <taxon>Embryophyta</taxon>
        <taxon>Tracheophyta</taxon>
        <taxon>Spermatophyta</taxon>
        <taxon>Magnoliopsida</taxon>
        <taxon>eudicotyledons</taxon>
        <taxon>Gunneridae</taxon>
        <taxon>Pentapetalae</taxon>
        <taxon>Caryophyllales</taxon>
        <taxon>Nepenthaceae</taxon>
        <taxon>Nepenthes</taxon>
    </lineage>
</organism>
<comment type="subcellular location">
    <subcellularLocation>
        <location evidence="1">Nucleus</location>
    </subcellularLocation>
</comment>
<dbReference type="GO" id="GO:0071013">
    <property type="term" value="C:catalytic step 2 spliceosome"/>
    <property type="evidence" value="ECO:0007669"/>
    <property type="project" value="TreeGrafter"/>
</dbReference>
<evidence type="ECO:0000256" key="3">
    <source>
        <dbReference type="ARBA" id="ARBA00023242"/>
    </source>
</evidence>
<feature type="compositionally biased region" description="Acidic residues" evidence="4">
    <location>
        <begin position="66"/>
        <end position="75"/>
    </location>
</feature>
<feature type="compositionally biased region" description="Low complexity" evidence="4">
    <location>
        <begin position="22"/>
        <end position="38"/>
    </location>
</feature>
<dbReference type="PANTHER" id="PTHR13471:SF0">
    <property type="entry name" value="NUCLEAR EXOSOME REGULATOR NRDE2"/>
    <property type="match status" value="1"/>
</dbReference>
<evidence type="ECO:0000256" key="4">
    <source>
        <dbReference type="SAM" id="MobiDB-lite"/>
    </source>
</evidence>
<protein>
    <recommendedName>
        <fullName evidence="7">Protein NRDE2 homolog</fullName>
    </recommendedName>
</protein>
<evidence type="ECO:0000256" key="2">
    <source>
        <dbReference type="ARBA" id="ARBA00009265"/>
    </source>
</evidence>
<feature type="compositionally biased region" description="Basic and acidic residues" evidence="4">
    <location>
        <begin position="93"/>
        <end position="109"/>
    </location>
</feature>
<dbReference type="Gene3D" id="1.25.40.10">
    <property type="entry name" value="Tetratricopeptide repeat domain"/>
    <property type="match status" value="2"/>
</dbReference>
<comment type="caution">
    <text evidence="5">The sequence shown here is derived from an EMBL/GenBank/DDBJ whole genome shotgun (WGS) entry which is preliminary data.</text>
</comment>